<name>A0A937KCQ6_9BACT</name>
<dbReference type="EMBL" id="JAEUGD010000051">
    <property type="protein sequence ID" value="MBL6447649.1"/>
    <property type="molecule type" value="Genomic_DNA"/>
</dbReference>
<protein>
    <submittedName>
        <fullName evidence="1">Uncharacterized protein</fullName>
    </submittedName>
</protein>
<comment type="caution">
    <text evidence="1">The sequence shown here is derived from an EMBL/GenBank/DDBJ whole genome shotgun (WGS) entry which is preliminary data.</text>
</comment>
<organism evidence="1 2">
    <name type="scientific">Fulvivirga marina</name>
    <dbReference type="NCBI Taxonomy" id="2494733"/>
    <lineage>
        <taxon>Bacteria</taxon>
        <taxon>Pseudomonadati</taxon>
        <taxon>Bacteroidota</taxon>
        <taxon>Cytophagia</taxon>
        <taxon>Cytophagales</taxon>
        <taxon>Fulvivirgaceae</taxon>
        <taxon>Fulvivirga</taxon>
    </lineage>
</organism>
<accession>A0A937KCQ6</accession>
<reference evidence="1" key="1">
    <citation type="submission" date="2021-01" db="EMBL/GenBank/DDBJ databases">
        <title>Fulvivirga kasyanovii gen. nov., sp nov., a novel member of the phylum Bacteroidetes isolated from seawater in a mussel farm.</title>
        <authorList>
            <person name="Zhao L.-H."/>
            <person name="Wang Z.-J."/>
        </authorList>
    </citation>
    <scope>NUCLEOTIDE SEQUENCE</scope>
    <source>
        <strain evidence="1">29W222</strain>
    </source>
</reference>
<sequence length="63" mass="7519">MSKIFLSPEELINKHEAPYPCWREEDILAWYYDFQIDGIEKQGKILIDESSFTKLLAKLKTRK</sequence>
<gene>
    <name evidence="1" type="ORF">JMN32_15130</name>
</gene>
<keyword evidence="2" id="KW-1185">Reference proteome</keyword>
<dbReference type="RefSeq" id="WP_202857188.1">
    <property type="nucleotide sequence ID" value="NZ_JAEUGD010000051.1"/>
</dbReference>
<evidence type="ECO:0000313" key="2">
    <source>
        <dbReference type="Proteomes" id="UP000614216"/>
    </source>
</evidence>
<evidence type="ECO:0000313" key="1">
    <source>
        <dbReference type="EMBL" id="MBL6447649.1"/>
    </source>
</evidence>
<dbReference type="Proteomes" id="UP000614216">
    <property type="component" value="Unassembled WGS sequence"/>
</dbReference>
<dbReference type="AlphaFoldDB" id="A0A937KCQ6"/>
<proteinExistence type="predicted"/>